<evidence type="ECO:0000256" key="3">
    <source>
        <dbReference type="ARBA" id="ARBA00022473"/>
    </source>
</evidence>
<dbReference type="CDD" id="cd13951">
    <property type="entry name" value="7tmF_Frizzled_SMO"/>
    <property type="match status" value="1"/>
</dbReference>
<evidence type="ECO:0000256" key="7">
    <source>
        <dbReference type="ARBA" id="ARBA00023157"/>
    </source>
</evidence>
<dbReference type="FunCoup" id="A0A1X7VRK9">
    <property type="interactions" value="434"/>
</dbReference>
<evidence type="ECO:0000256" key="4">
    <source>
        <dbReference type="ARBA" id="ARBA00022692"/>
    </source>
</evidence>
<feature type="chain" id="PRO_5010857478" description="Frizzled-4" evidence="11">
    <location>
        <begin position="20"/>
        <end position="592"/>
    </location>
</feature>
<feature type="transmembrane region" description="Helical" evidence="10">
    <location>
        <begin position="391"/>
        <end position="415"/>
    </location>
</feature>
<dbReference type="PROSITE" id="PS50261">
    <property type="entry name" value="G_PROTEIN_RECEP_F2_4"/>
    <property type="match status" value="1"/>
</dbReference>
<comment type="similarity">
    <text evidence="2">Belongs to the G-protein coupled receptor Fz/Smo family.</text>
</comment>
<dbReference type="SUPFAM" id="SSF63501">
    <property type="entry name" value="Frizzled cysteine-rich domain"/>
    <property type="match status" value="1"/>
</dbReference>
<keyword evidence="11" id="KW-0732">Signal</keyword>
<evidence type="ECO:0000313" key="14">
    <source>
        <dbReference type="EnsemblMetazoa" id="Aqu2.1.42053_001"/>
    </source>
</evidence>
<comment type="caution">
    <text evidence="9">Lacks conserved residue(s) required for the propagation of feature annotation.</text>
</comment>
<dbReference type="PANTHER" id="PTHR11309">
    <property type="entry name" value="FRIZZLED"/>
    <property type="match status" value="1"/>
</dbReference>
<dbReference type="STRING" id="400682.A0A1X7VRK9"/>
<dbReference type="OrthoDB" id="10053709at2759"/>
<dbReference type="Gene3D" id="1.10.2000.10">
    <property type="entry name" value="Frizzled cysteine-rich domain"/>
    <property type="match status" value="1"/>
</dbReference>
<name>A0A1X7VRK9_AMPQE</name>
<keyword evidence="6 10" id="KW-0472">Membrane</keyword>
<dbReference type="Pfam" id="PF01534">
    <property type="entry name" value="Frizzled"/>
    <property type="match status" value="1"/>
</dbReference>
<feature type="transmembrane region" description="Helical" evidence="10">
    <location>
        <begin position="484"/>
        <end position="507"/>
    </location>
</feature>
<evidence type="ECO:0000259" key="12">
    <source>
        <dbReference type="PROSITE" id="PS50038"/>
    </source>
</evidence>
<feature type="transmembrane region" description="Helical" evidence="10">
    <location>
        <begin position="538"/>
        <end position="556"/>
    </location>
</feature>
<dbReference type="PROSITE" id="PS50038">
    <property type="entry name" value="FZ"/>
    <property type="match status" value="1"/>
</dbReference>
<dbReference type="InterPro" id="IPR020067">
    <property type="entry name" value="Frizzled_dom"/>
</dbReference>
<feature type="disulfide bond" evidence="9">
    <location>
        <begin position="113"/>
        <end position="137"/>
    </location>
</feature>
<dbReference type="PANTHER" id="PTHR11309:SF47">
    <property type="entry name" value="FRIZZLED"/>
    <property type="match status" value="1"/>
</dbReference>
<dbReference type="Gene3D" id="1.20.1070.10">
    <property type="entry name" value="Rhodopsin 7-helix transmembrane proteins"/>
    <property type="match status" value="1"/>
</dbReference>
<feature type="disulfide bond" evidence="9">
    <location>
        <begin position="43"/>
        <end position="89"/>
    </location>
</feature>
<evidence type="ECO:0000256" key="1">
    <source>
        <dbReference type="ARBA" id="ARBA00004141"/>
    </source>
</evidence>
<keyword evidence="7 9" id="KW-1015">Disulfide bond</keyword>
<dbReference type="InterPro" id="IPR047105">
    <property type="entry name" value="Frizzled-4/Mom-5_7TM"/>
</dbReference>
<evidence type="ECO:0000256" key="6">
    <source>
        <dbReference type="ARBA" id="ARBA00023136"/>
    </source>
</evidence>
<feature type="transmembrane region" description="Helical" evidence="10">
    <location>
        <begin position="344"/>
        <end position="370"/>
    </location>
</feature>
<feature type="transmembrane region" description="Helical" evidence="10">
    <location>
        <begin position="435"/>
        <end position="463"/>
    </location>
</feature>
<dbReference type="GO" id="GO:0042813">
    <property type="term" value="F:Wnt receptor activity"/>
    <property type="evidence" value="ECO:0007669"/>
    <property type="project" value="TreeGrafter"/>
</dbReference>
<protein>
    <recommendedName>
        <fullName evidence="15">Frizzled-4</fullName>
    </recommendedName>
</protein>
<keyword evidence="8" id="KW-0675">Receptor</keyword>
<dbReference type="eggNOG" id="KOG3577">
    <property type="taxonomic scope" value="Eukaryota"/>
</dbReference>
<evidence type="ECO:0008006" key="15">
    <source>
        <dbReference type="Google" id="ProtNLM"/>
    </source>
</evidence>
<keyword evidence="5 10" id="KW-1133">Transmembrane helix</keyword>
<dbReference type="SMART" id="SM01330">
    <property type="entry name" value="Frizzled"/>
    <property type="match status" value="1"/>
</dbReference>
<dbReference type="SMART" id="SM00063">
    <property type="entry name" value="FRI"/>
    <property type="match status" value="1"/>
</dbReference>
<dbReference type="InterPro" id="IPR017981">
    <property type="entry name" value="GPCR_2-like_7TM"/>
</dbReference>
<dbReference type="InterPro" id="IPR036790">
    <property type="entry name" value="Frizzled_dom_sf"/>
</dbReference>
<dbReference type="GO" id="GO:0017147">
    <property type="term" value="F:Wnt-protein binding"/>
    <property type="evidence" value="ECO:0007669"/>
    <property type="project" value="TreeGrafter"/>
</dbReference>
<organism evidence="14">
    <name type="scientific">Amphimedon queenslandica</name>
    <name type="common">Sponge</name>
    <dbReference type="NCBI Taxonomy" id="400682"/>
    <lineage>
        <taxon>Eukaryota</taxon>
        <taxon>Metazoa</taxon>
        <taxon>Porifera</taxon>
        <taxon>Demospongiae</taxon>
        <taxon>Heteroscleromorpha</taxon>
        <taxon>Haplosclerida</taxon>
        <taxon>Niphatidae</taxon>
        <taxon>Amphimedon</taxon>
    </lineage>
</organism>
<evidence type="ECO:0000256" key="8">
    <source>
        <dbReference type="ARBA" id="ARBA00023170"/>
    </source>
</evidence>
<feature type="signal peptide" evidence="11">
    <location>
        <begin position="1"/>
        <end position="19"/>
    </location>
</feature>
<evidence type="ECO:0000256" key="11">
    <source>
        <dbReference type="SAM" id="SignalP"/>
    </source>
</evidence>
<comment type="subcellular location">
    <subcellularLocation>
        <location evidence="1">Membrane</location>
        <topology evidence="1">Multi-pass membrane protein</topology>
    </subcellularLocation>
</comment>
<dbReference type="InParanoid" id="A0A1X7VRK9"/>
<evidence type="ECO:0000259" key="13">
    <source>
        <dbReference type="PROSITE" id="PS50261"/>
    </source>
</evidence>
<accession>A0A1X7VRK9</accession>
<dbReference type="InterPro" id="IPR000539">
    <property type="entry name" value="Frizzled/Smoothened_7TM"/>
</dbReference>
<evidence type="ECO:0000256" key="5">
    <source>
        <dbReference type="ARBA" id="ARBA00022989"/>
    </source>
</evidence>
<evidence type="ECO:0000256" key="10">
    <source>
        <dbReference type="SAM" id="Phobius"/>
    </source>
</evidence>
<dbReference type="OMA" id="YHRFSHS"/>
<keyword evidence="4 10" id="KW-0812">Transmembrane</keyword>
<evidence type="ECO:0000256" key="2">
    <source>
        <dbReference type="ARBA" id="ARBA00008077"/>
    </source>
</evidence>
<feature type="transmembrane region" description="Helical" evidence="10">
    <location>
        <begin position="258"/>
        <end position="280"/>
    </location>
</feature>
<dbReference type="InterPro" id="IPR015526">
    <property type="entry name" value="Frizzled/SFRP"/>
</dbReference>
<dbReference type="AlphaFoldDB" id="A0A1X7VRK9"/>
<feature type="domain" description="G-protein coupled receptors family 2 profile 2" evidence="13">
    <location>
        <begin position="256"/>
        <end position="563"/>
    </location>
</feature>
<reference evidence="14" key="1">
    <citation type="submission" date="2017-05" db="UniProtKB">
        <authorList>
            <consortium name="EnsemblMetazoa"/>
        </authorList>
    </citation>
    <scope>IDENTIFICATION</scope>
</reference>
<feature type="transmembrane region" description="Helical" evidence="10">
    <location>
        <begin position="292"/>
        <end position="312"/>
    </location>
</feature>
<proteinExistence type="inferred from homology"/>
<dbReference type="GO" id="GO:0060070">
    <property type="term" value="P:canonical Wnt signaling pathway"/>
    <property type="evidence" value="ECO:0007669"/>
    <property type="project" value="TreeGrafter"/>
</dbReference>
<feature type="domain" description="FZ" evidence="12">
    <location>
        <begin position="29"/>
        <end position="157"/>
    </location>
</feature>
<keyword evidence="3" id="KW-0217">Developmental protein</keyword>
<dbReference type="GO" id="GO:0035567">
    <property type="term" value="P:non-canonical Wnt signaling pathway"/>
    <property type="evidence" value="ECO:0007669"/>
    <property type="project" value="TreeGrafter"/>
</dbReference>
<evidence type="ECO:0000256" key="9">
    <source>
        <dbReference type="PROSITE-ProRule" id="PRU00090"/>
    </source>
</evidence>
<dbReference type="GO" id="GO:0005886">
    <property type="term" value="C:plasma membrane"/>
    <property type="evidence" value="ECO:0007669"/>
    <property type="project" value="TreeGrafter"/>
</dbReference>
<dbReference type="PRINTS" id="PR00489">
    <property type="entry name" value="FRIZZLED"/>
</dbReference>
<dbReference type="EnsemblMetazoa" id="Aqu2.1.42053_001">
    <property type="protein sequence ID" value="Aqu2.1.42053_001"/>
    <property type="gene ID" value="Aqu2.1.42053"/>
</dbReference>
<dbReference type="Pfam" id="PF01392">
    <property type="entry name" value="Fz"/>
    <property type="match status" value="1"/>
</dbReference>
<sequence>MSLVILLFLAVVNLSTFMGQPTRPVSTLPPPGTCQPITGVAMCLYVPWGNASFPNLREHRTQSEANTEVNVFQPLVTHQCSNAIVHFLCAVYTPACVEGPEGTVTLKPCRNLCNHVRNTCEPLMQQGGLDWPPHFECSNFPESTGSTSDIDSLCFKVPINVTIPPELLPSATTSSGTAVQPTAATSSTFVSSMTLGTTPIPTATTIPSSQKCSPDLDLRRLGHEFANSSYTFASIPNCAVPCEGIFFTETERNVVAPAFILVCALICIGFTLFTVGTFMIDRQRYHYPERPVIFLALCYLILSLAFVVGAIVKLSDPKSSFACSDTADSQSFVFQDLPNSTPTFHSASCVILFIITYYFQMAGAIWWVILTLTWFMASTLKWGEEAVERPWLLYHIFAWCIPAILVILLLSVRLVDGDQLSGICYTGNSSSVSMGVFVLLPLLLFLILGIVFLVIGFGSLVHIHLQISKDPNKSRRLQRLIIRILVYALLYIIPTFIYIFLCIYQLAERNSWEESYIKCPPSSFNCEPESKPQFTALLMRYLVLFIIGIFSTFWVISWKTLLAWQKFFDSIFFCCHKREDYQLPRRNIETAI</sequence>